<feature type="compositionally biased region" description="Pro residues" evidence="1">
    <location>
        <begin position="1340"/>
        <end position="1353"/>
    </location>
</feature>
<dbReference type="InterPro" id="IPR008979">
    <property type="entry name" value="Galactose-bd-like_sf"/>
</dbReference>
<dbReference type="Proteomes" id="UP000198923">
    <property type="component" value="Unassembled WGS sequence"/>
</dbReference>
<evidence type="ECO:0000313" key="6">
    <source>
        <dbReference type="Proteomes" id="UP000198923"/>
    </source>
</evidence>
<dbReference type="SUPFAM" id="SSF49785">
    <property type="entry name" value="Galactose-binding domain-like"/>
    <property type="match status" value="1"/>
</dbReference>
<name>A0A1G7VTW2_9ACTN</name>
<feature type="region of interest" description="Disordered" evidence="1">
    <location>
        <begin position="1336"/>
        <end position="1372"/>
    </location>
</feature>
<feature type="transmembrane region" description="Helical" evidence="2">
    <location>
        <begin position="1248"/>
        <end position="1273"/>
    </location>
</feature>
<feature type="transmembrane region" description="Helical" evidence="2">
    <location>
        <begin position="143"/>
        <end position="164"/>
    </location>
</feature>
<evidence type="ECO:0000256" key="1">
    <source>
        <dbReference type="SAM" id="MobiDB-lite"/>
    </source>
</evidence>
<keyword evidence="5" id="KW-0808">Transferase</keyword>
<feature type="transmembrane region" description="Helical" evidence="2">
    <location>
        <begin position="184"/>
        <end position="210"/>
    </location>
</feature>
<dbReference type="Pfam" id="PF24607">
    <property type="entry name" value="CBM_AftD"/>
    <property type="match status" value="1"/>
</dbReference>
<dbReference type="Gene3D" id="2.60.120.260">
    <property type="entry name" value="Galactose-binding domain-like"/>
    <property type="match status" value="2"/>
</dbReference>
<dbReference type="EMBL" id="FNCN01000006">
    <property type="protein sequence ID" value="SDG63234.1"/>
    <property type="molecule type" value="Genomic_DNA"/>
</dbReference>
<feature type="transmembrane region" description="Helical" evidence="2">
    <location>
        <begin position="325"/>
        <end position="344"/>
    </location>
</feature>
<feature type="domain" description="Arabinofuranosyltransferase D third carbohydrate binding module" evidence="4">
    <location>
        <begin position="935"/>
        <end position="1031"/>
    </location>
</feature>
<evidence type="ECO:0000259" key="3">
    <source>
        <dbReference type="Pfam" id="PF11847"/>
    </source>
</evidence>
<keyword evidence="2" id="KW-0472">Membrane</keyword>
<feature type="transmembrane region" description="Helical" evidence="2">
    <location>
        <begin position="1317"/>
        <end position="1335"/>
    </location>
</feature>
<evidence type="ECO:0000256" key="2">
    <source>
        <dbReference type="SAM" id="Phobius"/>
    </source>
</evidence>
<keyword evidence="2" id="KW-1133">Transmembrane helix</keyword>
<protein>
    <submittedName>
        <fullName evidence="5">Arabinofuranan 3-O-arabinosyltransferase</fullName>
    </submittedName>
</protein>
<feature type="transmembrane region" description="Helical" evidence="2">
    <location>
        <begin position="1285"/>
        <end position="1305"/>
    </location>
</feature>
<dbReference type="STRING" id="504805.SAMN05421505_10648"/>
<gene>
    <name evidence="5" type="ORF">SAMN05421505_10648</name>
</gene>
<dbReference type="Pfam" id="PF11847">
    <property type="entry name" value="GT-C_AftD"/>
    <property type="match status" value="1"/>
</dbReference>
<keyword evidence="6" id="KW-1185">Reference proteome</keyword>
<feature type="transmembrane region" description="Helical" evidence="2">
    <location>
        <begin position="21"/>
        <end position="40"/>
    </location>
</feature>
<reference evidence="5 6" key="1">
    <citation type="submission" date="2016-10" db="EMBL/GenBank/DDBJ databases">
        <authorList>
            <person name="de Groot N.N."/>
        </authorList>
    </citation>
    <scope>NUCLEOTIDE SEQUENCE [LARGE SCALE GENOMIC DNA]</scope>
    <source>
        <strain evidence="5 6">CPCC 201354</strain>
    </source>
</reference>
<dbReference type="GO" id="GO:0016740">
    <property type="term" value="F:transferase activity"/>
    <property type="evidence" value="ECO:0007669"/>
    <property type="project" value="UniProtKB-KW"/>
</dbReference>
<keyword evidence="2" id="KW-0812">Transmembrane</keyword>
<feature type="transmembrane region" description="Helical" evidence="2">
    <location>
        <begin position="299"/>
        <end position="318"/>
    </location>
</feature>
<feature type="domain" description="Alpha-(1-&gt;3)-arabinofuranosyltransferase N-terminal GT-C" evidence="3">
    <location>
        <begin position="28"/>
        <end position="668"/>
    </location>
</feature>
<organism evidence="5 6">
    <name type="scientific">Sinosporangium album</name>
    <dbReference type="NCBI Taxonomy" id="504805"/>
    <lineage>
        <taxon>Bacteria</taxon>
        <taxon>Bacillati</taxon>
        <taxon>Actinomycetota</taxon>
        <taxon>Actinomycetes</taxon>
        <taxon>Streptosporangiales</taxon>
        <taxon>Streptosporangiaceae</taxon>
        <taxon>Sinosporangium</taxon>
    </lineage>
</organism>
<feature type="transmembrane region" description="Helical" evidence="2">
    <location>
        <begin position="222"/>
        <end position="244"/>
    </location>
</feature>
<accession>A0A1G7VTW2</accession>
<dbReference type="InterPro" id="IPR056997">
    <property type="entry name" value="CBM_AftD"/>
</dbReference>
<feature type="transmembrane region" description="Helical" evidence="2">
    <location>
        <begin position="102"/>
        <end position="122"/>
    </location>
</feature>
<feature type="transmembrane region" description="Helical" evidence="2">
    <location>
        <begin position="1205"/>
        <end position="1227"/>
    </location>
</feature>
<sequence length="1372" mass="143823">MLKRPPAAPAPDGLLLHRLRLVLCCAALAALALLTHPGHLLNDTKLDLATAPAAFLGRALDLWDVNQFGQLQNQVAGYLFPMGPFFLLGDLAGLEGWVVQRLWGALLLVTAFLGAERLARALRIGTPATRIAAGLAYALAPRALALVGVLSSEFAPAAMLPWIVLPLVLASRGAGRVVCAARSAFAVALCGGINAAATAAVLLPPAIYLLTRSRAVPRGRLFAWWAAFTALATLWWTVPLVLFARYGFSFLEYTESAAAITPTTSLTNTLRGSADWVAWLSGATGPAQPVGHALATTPVYALATGVVAALGLTGLLLRGLPERRFLTLTALAGVLVLLAGHISVLEPPVAGLVRDLLDGPLAPLRNLRKFDPAIRLPLALGLAHLLTAVRLPRARAAASALAACSLGVTALPAATLGLAGTGVFREVPPYWQEAARWLNARTADHMVLSVPGSRFGEYTWGRPLDEPLQHLSTVRWAQRQVAAAGSVGLVRLLDAIDARLTEGRGSPGLSTVLSRMGVRYLLVRNDLDRGELAGAWPARIHQALADSPGVSKVAEFGPPVGGSWALDDATAGLDPLYPALTVFEVEGADEPVRLTAQSDLLRVFGGPEALLDLADHGLLDGEPVVLNDDIAAGASPGRRVVTDSLRKRQRQFGELRRSVSPTLTAAERPPRPGAVDDFMEEEWLPFRTVAEYRGIKGVTASSSAADPGAIPALHGMGYLPYAAFDGDLRTAWRSGGWNGGVGQWLQVDFVRRVDPGGVTAVFVPDPALGPAPVRVSVETEAGAVEQDIAVGTQPQSLRTPQGRTEWLRIRVVDVAFDPLITFGTGVAISELAIAGVPAVRTYAPPDVADRGPATHLFTRASGDRRGCMRGPVRWLCQESLAAAGEEGYGFDRSFTSLNARKTRISGFATLRDPDLVERYTRVAEFPKVEGSGAGVPEPVAGPGAAFDGDAATTWITGAGDAQPVLSLRWNKAKVIDRLTVDRPPGASSSATVFITGGRGQVRGGVVAADGTVTFKPMRTDRLRLRFTPFETPMQITEVTVPGVKPLPDVSAMPFHLECGLGPSLSVNGALVRTEVEGTFGDVLNGRPLRYSTCERVSLRAGDNRLSVAPLDPFRVDSALTGGAPARAEARPGTADVVAFSPSSRTVSVNSPKASYLTVTENFNAGWTATINGRELTPLRLDGWRQAWAVPAGTEGVVQLTYTPTAVFRIVTAVGFAALVPVVFFALFPPARRLAPPGEMVSRGTPGRIAVIALGAGAGFWVAGFAGAVVVPALTLALRLPLMRRWGPVVPGVFLLLSCALLAFGLAAGGAGPLLGDALPAVLALPAVAGLLAGAVREPESTPPLPPPLPPPPSAEAAEGLLDPVEAPGGHSG</sequence>
<evidence type="ECO:0000259" key="4">
    <source>
        <dbReference type="Pfam" id="PF24607"/>
    </source>
</evidence>
<dbReference type="InterPro" id="IPR021798">
    <property type="entry name" value="AftD_N"/>
</dbReference>
<evidence type="ECO:0000313" key="5">
    <source>
        <dbReference type="EMBL" id="SDG63234.1"/>
    </source>
</evidence>
<proteinExistence type="predicted"/>